<dbReference type="Gene3D" id="3.40.630.30">
    <property type="match status" value="1"/>
</dbReference>
<dbReference type="InterPro" id="IPR016181">
    <property type="entry name" value="Acyl_CoA_acyltransferase"/>
</dbReference>
<gene>
    <name evidence="1" type="ORF">H7U22_20315</name>
</gene>
<sequence length="122" mass="13742">MVEIKKCSLGDCDSASKIINDCKIHLENQGVFQWTENYPSIQITQNDVSSGNLYKIISNKNIAGLVTINSLQENEYKSISWFFEEKSSLVIHRLAIATVWQDQGLAGKIDGVCSGAWFERRI</sequence>
<reference evidence="1 2" key="1">
    <citation type="submission" date="2020-08" db="EMBL/GenBank/DDBJ databases">
        <authorList>
            <person name="Sun Q."/>
            <person name="Inoue M."/>
        </authorList>
    </citation>
    <scope>NUCLEOTIDE SEQUENCE [LARGE SCALE GENOMIC DNA]</scope>
    <source>
        <strain evidence="1 2">CCM 8938</strain>
    </source>
</reference>
<dbReference type="SUPFAM" id="SSF55729">
    <property type="entry name" value="Acyl-CoA N-acyltransferases (Nat)"/>
    <property type="match status" value="1"/>
</dbReference>
<keyword evidence="2" id="KW-1185">Reference proteome</keyword>
<evidence type="ECO:0008006" key="3">
    <source>
        <dbReference type="Google" id="ProtNLM"/>
    </source>
</evidence>
<comment type="caution">
    <text evidence="1">The sequence shown here is derived from an EMBL/GenBank/DDBJ whole genome shotgun (WGS) entry which is preliminary data.</text>
</comment>
<dbReference type="Proteomes" id="UP000652755">
    <property type="component" value="Unassembled WGS sequence"/>
</dbReference>
<protein>
    <recommendedName>
        <fullName evidence="3">N-acetyltransferase domain-containing protein</fullName>
    </recommendedName>
</protein>
<organism evidence="1 2">
    <name type="scientific">Pedobacter fastidiosus</name>
    <dbReference type="NCBI Taxonomy" id="2765361"/>
    <lineage>
        <taxon>Bacteria</taxon>
        <taxon>Pseudomonadati</taxon>
        <taxon>Bacteroidota</taxon>
        <taxon>Sphingobacteriia</taxon>
        <taxon>Sphingobacteriales</taxon>
        <taxon>Sphingobacteriaceae</taxon>
        <taxon>Pedobacter</taxon>
    </lineage>
</organism>
<evidence type="ECO:0000313" key="2">
    <source>
        <dbReference type="Proteomes" id="UP000652755"/>
    </source>
</evidence>
<proteinExistence type="predicted"/>
<name>A0ABR7KXD0_9SPHI</name>
<evidence type="ECO:0000313" key="1">
    <source>
        <dbReference type="EMBL" id="MBC6112774.1"/>
    </source>
</evidence>
<dbReference type="EMBL" id="JACRYL010000026">
    <property type="protein sequence ID" value="MBC6112774.1"/>
    <property type="molecule type" value="Genomic_DNA"/>
</dbReference>
<accession>A0ABR7KXD0</accession>
<dbReference type="RefSeq" id="WP_187073187.1">
    <property type="nucleotide sequence ID" value="NZ_JACRYL010000026.1"/>
</dbReference>